<name>A0ABS2DF12_9BACI</name>
<dbReference type="Proteomes" id="UP001518925">
    <property type="component" value="Unassembled WGS sequence"/>
</dbReference>
<feature type="transmembrane region" description="Helical" evidence="7">
    <location>
        <begin position="315"/>
        <end position="333"/>
    </location>
</feature>
<dbReference type="EMBL" id="JAFELM010000018">
    <property type="protein sequence ID" value="MBM6617062.1"/>
    <property type="molecule type" value="Genomic_DNA"/>
</dbReference>
<reference evidence="8 9" key="1">
    <citation type="submission" date="2021-02" db="EMBL/GenBank/DDBJ databases">
        <title>Bacillus sp. RD4P76, an endophyte from a halophyte.</title>
        <authorList>
            <person name="Sun J.-Q."/>
        </authorList>
    </citation>
    <scope>NUCLEOTIDE SEQUENCE [LARGE SCALE GENOMIC DNA]</scope>
    <source>
        <strain evidence="8 9">RD4P76</strain>
    </source>
</reference>
<gene>
    <name evidence="8" type="ORF">JR050_05170</name>
</gene>
<dbReference type="PIRSF" id="PIRSF005690">
    <property type="entry name" value="GerBA"/>
    <property type="match status" value="1"/>
</dbReference>
<evidence type="ECO:0000256" key="2">
    <source>
        <dbReference type="ARBA" id="ARBA00005278"/>
    </source>
</evidence>
<feature type="transmembrane region" description="Helical" evidence="7">
    <location>
        <begin position="234"/>
        <end position="255"/>
    </location>
</feature>
<comment type="caution">
    <text evidence="8">The sequence shown here is derived from an EMBL/GenBank/DDBJ whole genome shotgun (WGS) entry which is preliminary data.</text>
</comment>
<organism evidence="8 9">
    <name type="scientific">Bacillus suaedaesalsae</name>
    <dbReference type="NCBI Taxonomy" id="2810349"/>
    <lineage>
        <taxon>Bacteria</taxon>
        <taxon>Bacillati</taxon>
        <taxon>Bacillota</taxon>
        <taxon>Bacilli</taxon>
        <taxon>Bacillales</taxon>
        <taxon>Bacillaceae</taxon>
        <taxon>Bacillus</taxon>
    </lineage>
</organism>
<keyword evidence="5 6" id="KW-0472">Membrane</keyword>
<keyword evidence="4 7" id="KW-1133">Transmembrane helix</keyword>
<sequence>MFGYQQQNTIVWLKEQLGNSLDVVVHELKAGSQSVNVLYISSICDEKLIQANLILPLFETETEREYITYLFSQPNVKSHKQYEETLKAVMNGSVFVSTSSHQFLFISGKSSNKAVGEATVETVIQGPQSALSEDKDTNLNLIRNRYPRPTLRIEEKEVGKLSNTKISLLYDQEYVNEHVLKEVKNSLEKIEIDVLQAAGQLHQKLTKSKRTLFPTMMITERPDRIVFNLAQGKIVLLIDGTPFAVILPAVFYDFISSMEDLYQTYWVSKFIVFLRYMGLFISLILPAMYVGVTAFNPEIFRVQLALSIAGSRVGVPYPAFLEVLLMLLMMELLTEASVRLPKAIGSTATTVGGLILGQAAVEAGLVSNVMIIIVAAVAISNFVIPINSMSFAMRVVKYVLLLITSFLGMVGLVIGIILLICYLTSLKSFGEPYLKVFMEPKAKDKNMARRSKGEVGSP</sequence>
<evidence type="ECO:0000313" key="8">
    <source>
        <dbReference type="EMBL" id="MBM6617062.1"/>
    </source>
</evidence>
<dbReference type="PANTHER" id="PTHR22550:SF5">
    <property type="entry name" value="LEUCINE ZIPPER PROTEIN 4"/>
    <property type="match status" value="1"/>
</dbReference>
<evidence type="ECO:0000256" key="1">
    <source>
        <dbReference type="ARBA" id="ARBA00004141"/>
    </source>
</evidence>
<evidence type="ECO:0000256" key="7">
    <source>
        <dbReference type="SAM" id="Phobius"/>
    </source>
</evidence>
<dbReference type="PANTHER" id="PTHR22550">
    <property type="entry name" value="SPORE GERMINATION PROTEIN"/>
    <property type="match status" value="1"/>
</dbReference>
<evidence type="ECO:0000313" key="9">
    <source>
        <dbReference type="Proteomes" id="UP001518925"/>
    </source>
</evidence>
<accession>A0ABS2DF12</accession>
<evidence type="ECO:0000256" key="4">
    <source>
        <dbReference type="ARBA" id="ARBA00022989"/>
    </source>
</evidence>
<dbReference type="RefSeq" id="WP_204202441.1">
    <property type="nucleotide sequence ID" value="NZ_JAFELM010000018.1"/>
</dbReference>
<protein>
    <submittedName>
        <fullName evidence="8">Spore germination protein</fullName>
    </submittedName>
</protein>
<feature type="transmembrane region" description="Helical" evidence="7">
    <location>
        <begin position="398"/>
        <end position="425"/>
    </location>
</feature>
<dbReference type="InterPro" id="IPR004995">
    <property type="entry name" value="Spore_Ger"/>
</dbReference>
<keyword evidence="3 7" id="KW-0812">Transmembrane</keyword>
<feature type="transmembrane region" description="Helical" evidence="7">
    <location>
        <begin position="365"/>
        <end position="386"/>
    </location>
</feature>
<feature type="transmembrane region" description="Helical" evidence="7">
    <location>
        <begin position="276"/>
        <end position="295"/>
    </location>
</feature>
<evidence type="ECO:0000256" key="6">
    <source>
        <dbReference type="PIRNR" id="PIRNR005690"/>
    </source>
</evidence>
<evidence type="ECO:0000256" key="3">
    <source>
        <dbReference type="ARBA" id="ARBA00022692"/>
    </source>
</evidence>
<comment type="subcellular location">
    <subcellularLocation>
        <location evidence="6">Cell membrane</location>
    </subcellularLocation>
    <subcellularLocation>
        <location evidence="1">Membrane</location>
        <topology evidence="1">Multi-pass membrane protein</topology>
    </subcellularLocation>
</comment>
<keyword evidence="9" id="KW-1185">Reference proteome</keyword>
<evidence type="ECO:0000256" key="5">
    <source>
        <dbReference type="ARBA" id="ARBA00023136"/>
    </source>
</evidence>
<dbReference type="InterPro" id="IPR050768">
    <property type="entry name" value="UPF0353/GerABKA_families"/>
</dbReference>
<proteinExistence type="inferred from homology"/>
<comment type="similarity">
    <text evidence="2 6">Belongs to the GerABKA family.</text>
</comment>
<dbReference type="Pfam" id="PF03323">
    <property type="entry name" value="GerA"/>
    <property type="match status" value="1"/>
</dbReference>